<comment type="caution">
    <text evidence="1">The sequence shown here is derived from an EMBL/GenBank/DDBJ whole genome shotgun (WGS) entry which is preliminary data.</text>
</comment>
<dbReference type="Proteomes" id="UP000798662">
    <property type="component" value="Chromosome 3"/>
</dbReference>
<proteinExistence type="predicted"/>
<organism evidence="1 2">
    <name type="scientific">Pyropia yezoensis</name>
    <name type="common">Susabi-nori</name>
    <name type="synonym">Porphyra yezoensis</name>
    <dbReference type="NCBI Taxonomy" id="2788"/>
    <lineage>
        <taxon>Eukaryota</taxon>
        <taxon>Rhodophyta</taxon>
        <taxon>Bangiophyceae</taxon>
        <taxon>Bangiales</taxon>
        <taxon>Bangiaceae</taxon>
        <taxon>Pyropia</taxon>
    </lineage>
</organism>
<evidence type="ECO:0000313" key="2">
    <source>
        <dbReference type="Proteomes" id="UP000798662"/>
    </source>
</evidence>
<sequence>MTAALVLLCRAYADGVAHPVLVRDVFIAPALPLPVLTLCSSVLGIPAFSRYPTATHPGDPLFTVRAVIGPGAGPDETAVYPESLDAVEELSLGPAGARCEEGGSGVDLMDSAAMNRFTGVPSGVTSVRRRGGRNETTAPPRGDGPVPGEVPGLELGALRPPSASAGLCAACFRLGRSPQLVLNGTAAAAGADMTVRVEVVASQAVESCIFPTQDMPLTRIMVFMELIYAHSEGLVAAGVLNYNGAPRFPRDSERVYHWLTPPKNPILDELKLLAGYEGYLSFLCNTVLFSGYFYPAVPGIDIRYRLDWRGDQYPCEFDLEEEALLLSPGAINESELPFLRCRYPVWRALGSGPHFQPESSLRAGPTKALSTRSDAAVLDLLVGRQPSQLGTAPDPYIDVDGFQLWRQATLSTVYGHFVSVYAQDQGDVAAGGAQGRLRLPNREDLVRRVEVGPAIVRLSLKRVAGYGNGTQLGRGPLRGGGSGRRRRPPVVTPGTDAAADDEDVQATTTTETEAAEAAAAAAAADDDVPLLRGGAYVAERMDRLLLEQPNDMGRATNTSYVGWLLEFTLESYVVESYTRRVAWGASLFVADLFNVIGVFTGISAYTLVVLPGTLILARSVRARQRAARAARGVEGAPRG</sequence>
<protein>
    <submittedName>
        <fullName evidence="1">Uncharacterized protein</fullName>
    </submittedName>
</protein>
<accession>A0ACC3CJ09</accession>
<gene>
    <name evidence="1" type="ORF">I4F81_012634</name>
</gene>
<dbReference type="EMBL" id="CM020620">
    <property type="protein sequence ID" value="KAK1870172.1"/>
    <property type="molecule type" value="Genomic_DNA"/>
</dbReference>
<reference evidence="1" key="1">
    <citation type="submission" date="2019-11" db="EMBL/GenBank/DDBJ databases">
        <title>Nori genome reveals adaptations in red seaweeds to the harsh intertidal environment.</title>
        <authorList>
            <person name="Wang D."/>
            <person name="Mao Y."/>
        </authorList>
    </citation>
    <scope>NUCLEOTIDE SEQUENCE</scope>
    <source>
        <tissue evidence="1">Gametophyte</tissue>
    </source>
</reference>
<name>A0ACC3CJ09_PYRYE</name>
<keyword evidence="2" id="KW-1185">Reference proteome</keyword>
<evidence type="ECO:0000313" key="1">
    <source>
        <dbReference type="EMBL" id="KAK1870172.1"/>
    </source>
</evidence>